<evidence type="ECO:0000313" key="3">
    <source>
        <dbReference type="Proteomes" id="UP000007431"/>
    </source>
</evidence>
<dbReference type="OMA" id="PAYAWPP"/>
<evidence type="ECO:0000313" key="2">
    <source>
        <dbReference type="EMBL" id="EFI95109.1"/>
    </source>
</evidence>
<keyword evidence="3" id="KW-1185">Reference proteome</keyword>
<feature type="compositionally biased region" description="Basic residues" evidence="1">
    <location>
        <begin position="163"/>
        <end position="172"/>
    </location>
</feature>
<dbReference type="EMBL" id="GL377308">
    <property type="protein sequence ID" value="EFI95109.1"/>
    <property type="molecule type" value="Genomic_DNA"/>
</dbReference>
<name>D8Q8S2_SCHCM</name>
<proteinExistence type="predicted"/>
<dbReference type="GeneID" id="9587922"/>
<organism evidence="3">
    <name type="scientific">Schizophyllum commune (strain H4-8 / FGSC 9210)</name>
    <name type="common">Split gill fungus</name>
    <dbReference type="NCBI Taxonomy" id="578458"/>
    <lineage>
        <taxon>Eukaryota</taxon>
        <taxon>Fungi</taxon>
        <taxon>Dikarya</taxon>
        <taxon>Basidiomycota</taxon>
        <taxon>Agaricomycotina</taxon>
        <taxon>Agaricomycetes</taxon>
        <taxon>Agaricomycetidae</taxon>
        <taxon>Agaricales</taxon>
        <taxon>Schizophyllaceae</taxon>
        <taxon>Schizophyllum</taxon>
    </lineage>
</organism>
<reference evidence="2 3" key="1">
    <citation type="journal article" date="2010" name="Nat. Biotechnol.">
        <title>Genome sequence of the model mushroom Schizophyllum commune.</title>
        <authorList>
            <person name="Ohm R.A."/>
            <person name="de Jong J.F."/>
            <person name="Lugones L.G."/>
            <person name="Aerts A."/>
            <person name="Kothe E."/>
            <person name="Stajich J.E."/>
            <person name="de Vries R.P."/>
            <person name="Record E."/>
            <person name="Levasseur A."/>
            <person name="Baker S.E."/>
            <person name="Bartholomew K.A."/>
            <person name="Coutinho P.M."/>
            <person name="Erdmann S."/>
            <person name="Fowler T.J."/>
            <person name="Gathman A.C."/>
            <person name="Lombard V."/>
            <person name="Henrissat B."/>
            <person name="Knabe N."/>
            <person name="Kuees U."/>
            <person name="Lilly W.W."/>
            <person name="Lindquist E."/>
            <person name="Lucas S."/>
            <person name="Magnuson J.K."/>
            <person name="Piumi F."/>
            <person name="Raudaskoski M."/>
            <person name="Salamov A."/>
            <person name="Schmutz J."/>
            <person name="Schwarze F.W.M.R."/>
            <person name="vanKuyk P.A."/>
            <person name="Horton J.S."/>
            <person name="Grigoriev I.V."/>
            <person name="Woesten H.A.B."/>
        </authorList>
    </citation>
    <scope>NUCLEOTIDE SEQUENCE [LARGE SCALE GENOMIC DNA]</scope>
    <source>
        <strain evidence="3">H4-8 / FGSC 9210</strain>
    </source>
</reference>
<dbReference type="VEuPathDB" id="FungiDB:SCHCODRAFT_02351537"/>
<feature type="compositionally biased region" description="Low complexity" evidence="1">
    <location>
        <begin position="180"/>
        <end position="193"/>
    </location>
</feature>
<sequence>MAARDPSPTLEGVYLRNGEEATLVLHATQVAGLHMVRHRLDQRGRDGIKPGNVYVWEEQNQRGLSETCLERWTDGMRWGPSRGGADGFLKYNQKFEEGESGPPLIKRTYSALMRVGGVEAPRKCYIVAYSSTCAQIDARLLGVEALACLPRQVPPGWYQPWRAPRRRGKKTPQPKAKDISLSASPVAPLASTSGPRDVHLSLRSAAYPRHAYATAHYAQAPERRPYRATSASSSSEASAASVAPPPDTSALPMYTNVAPPVAAPQPVHPGPRAFPLIGDQDRALLPRSGDAALADEGEGMSTACTGGATSQSLEHFTDSSRSSCYGQHPTWGTPYQNAAGWPQHAYDLEPYGAQQGRSQMHSYGLAAMQASLDMPEAPFCAPQADHRDHLGVAPAYRTTPARYTPYGAPEEYPHPSSLPNAEYYPWKIDTPGHCCSWPAEAAYADHPNHYPYTADGYDEWKSTHYPGESHFAFTGSASDYTHITTN</sequence>
<feature type="region of interest" description="Disordered" evidence="1">
    <location>
        <begin position="218"/>
        <end position="257"/>
    </location>
</feature>
<dbReference type="Proteomes" id="UP000007431">
    <property type="component" value="Unassembled WGS sequence"/>
</dbReference>
<feature type="region of interest" description="Disordered" evidence="1">
    <location>
        <begin position="159"/>
        <end position="196"/>
    </location>
</feature>
<evidence type="ECO:0000256" key="1">
    <source>
        <dbReference type="SAM" id="MobiDB-lite"/>
    </source>
</evidence>
<gene>
    <name evidence="2" type="ORF">SCHCODRAFT_110356</name>
</gene>
<dbReference type="AlphaFoldDB" id="D8Q8S2"/>
<dbReference type="InParanoid" id="D8Q8S2"/>
<dbReference type="PANTHER" id="PTHR28027">
    <property type="entry name" value="TRANSCRIPTIONAL REGULATOR MIT1"/>
    <property type="match status" value="1"/>
</dbReference>
<dbReference type="GO" id="GO:0003677">
    <property type="term" value="F:DNA binding"/>
    <property type="evidence" value="ECO:0007669"/>
    <property type="project" value="TreeGrafter"/>
</dbReference>
<feature type="non-terminal residue" evidence="2">
    <location>
        <position position="486"/>
    </location>
</feature>
<dbReference type="PANTHER" id="PTHR28027:SF1">
    <property type="entry name" value="CAMP INDEPENDENT REGULATORY PROTEIN (AFU_ORTHOLOGUE AFUA_3G09640)"/>
    <property type="match status" value="1"/>
</dbReference>
<dbReference type="Pfam" id="PF09729">
    <property type="entry name" value="Gti1_Pac2"/>
    <property type="match status" value="1"/>
</dbReference>
<protein>
    <submittedName>
        <fullName evidence="2">Uncharacterized protein</fullName>
    </submittedName>
</protein>
<dbReference type="KEGG" id="scm:SCHCO_02351537"/>
<dbReference type="InterPro" id="IPR018608">
    <property type="entry name" value="Gti1/Pac2"/>
</dbReference>
<accession>D8Q8S2</accession>
<feature type="compositionally biased region" description="Low complexity" evidence="1">
    <location>
        <begin position="228"/>
        <end position="242"/>
    </location>
</feature>
<dbReference type="HOGENOM" id="CLU_561584_0_0_1"/>
<dbReference type="OrthoDB" id="5572844at2759"/>